<feature type="region of interest" description="Disordered" evidence="2">
    <location>
        <begin position="50"/>
        <end position="78"/>
    </location>
</feature>
<accession>A0A7S4J5L9</accession>
<evidence type="ECO:0000256" key="2">
    <source>
        <dbReference type="SAM" id="MobiDB-lite"/>
    </source>
</evidence>
<organism evidence="3">
    <name type="scientific">Odontella aurita</name>
    <dbReference type="NCBI Taxonomy" id="265563"/>
    <lineage>
        <taxon>Eukaryota</taxon>
        <taxon>Sar</taxon>
        <taxon>Stramenopiles</taxon>
        <taxon>Ochrophyta</taxon>
        <taxon>Bacillariophyta</taxon>
        <taxon>Mediophyceae</taxon>
        <taxon>Biddulphiophycidae</taxon>
        <taxon>Eupodiscales</taxon>
        <taxon>Odontellaceae</taxon>
        <taxon>Odontella</taxon>
    </lineage>
</organism>
<sequence>MPTAFSQPRLTRVNGIGLWNSWTRNFKTPLLALLDLIDNSVDAAFDKVQSESVGSRPGPSEDVESTVISPDLSSSSSRPQFARQFHGKMHIDADTWDGRTTGIKIVNNCRTSMKDLAKIMEVYSSSKGRAEHGADHSPDEALAFAESIGENGVGLKQGCATLTDMSFVFTRASDGKMGMAVIAHRLQSPAGVYLPHIYFESTETQALRTEMQNKFSSQPLISVGDCVARYGDGSLEDGINRVLRHLAHLNKKGSGGWGEESNVFCVVLHQLKHGQRIASGSRYDETEEEVIPTVEQQHSDNACYLMQQLKNELPRNYIHINIEVRVGGEDIQFFYWQRRLAELTKFCVEIDQDHSYLEAADWYRPANGYPLRIFCGFDSVRLSGDRRGTTSCSLHIYSRFSGRLIKGEEDARALLKLPAGGTDYSQGLTIIVDDMLGNLPLNPTKQDVAFGEQAHGDIHKRNIFAWLSAVVRLYYKHHLEKNCNGRKTELTRKVKQFGTPIIDPSRLKILDDSIFTEFVDPNFMQNYRGTISCSNRNSSMEVRPGLDTLRRFTVDQRNDGPRVAGRVVGIGVGGPGTSGVWPHVGIAGLHTGTDGLVSRGVGVSTGSVGLSTSPRWAATQSVGLRTARVQAGMSSAEIGTDGFQPGTSNLRFRRGIGLDIGGVRPAVGGGRLGTGTVALGTSGASPGMHSVGYGADRVTSRMDPMRQGAGNVGLNAGGAGLGRDTSGLGLSASEDGARPESSSVGTGCSRSSTRDMGLADAGAGIVAGAAGLWTAGEERQSNGSIGMGNGAVGLVTGTARLSTCGEIRDSAQKSAQKRKEAPHQWSRLDPDHTLSLSTTRQRVEANGNENNTLKKESDIVVVDEALPVIDLGTPDTTESDAHEASISPKSHDQCKSPQGQNVVKQETRSAGEKLKILQAHVEDLQGQIVALRNAVKNHKGKSHERKTLVRQIDGVNKQLKKKVVALESQLLTACDPKTKSTRELQLEERVDQLANALERKQEESADVIKTLTEQVASMKKENCELRRAFGAQQGTWEDLTTKLEESHTQDNQ</sequence>
<feature type="region of interest" description="Disordered" evidence="2">
    <location>
        <begin position="809"/>
        <end position="831"/>
    </location>
</feature>
<evidence type="ECO:0000313" key="3">
    <source>
        <dbReference type="EMBL" id="CAE2252649.1"/>
    </source>
</evidence>
<proteinExistence type="predicted"/>
<name>A0A7S4J5L9_9STRA</name>
<dbReference type="EMBL" id="HBKQ01032419">
    <property type="protein sequence ID" value="CAE2252649.1"/>
    <property type="molecule type" value="Transcribed_RNA"/>
</dbReference>
<feature type="coiled-coil region" evidence="1">
    <location>
        <begin position="914"/>
        <end position="941"/>
    </location>
</feature>
<gene>
    <name evidence="3" type="ORF">OAUR00152_LOCUS22139</name>
</gene>
<reference evidence="3" key="1">
    <citation type="submission" date="2021-01" db="EMBL/GenBank/DDBJ databases">
        <authorList>
            <person name="Corre E."/>
            <person name="Pelletier E."/>
            <person name="Niang G."/>
            <person name="Scheremetjew M."/>
            <person name="Finn R."/>
            <person name="Kale V."/>
            <person name="Holt S."/>
            <person name="Cochrane G."/>
            <person name="Meng A."/>
            <person name="Brown T."/>
            <person name="Cohen L."/>
        </authorList>
    </citation>
    <scope>NUCLEOTIDE SEQUENCE</scope>
    <source>
        <strain evidence="3">Isolate 1302-5</strain>
    </source>
</reference>
<protein>
    <submittedName>
        <fullName evidence="3">Uncharacterized protein</fullName>
    </submittedName>
</protein>
<feature type="compositionally biased region" description="Basic and acidic residues" evidence="2">
    <location>
        <begin position="879"/>
        <end position="894"/>
    </location>
</feature>
<feature type="region of interest" description="Disordered" evidence="2">
    <location>
        <begin position="724"/>
        <end position="755"/>
    </location>
</feature>
<evidence type="ECO:0000256" key="1">
    <source>
        <dbReference type="SAM" id="Coils"/>
    </source>
</evidence>
<keyword evidence="1" id="KW-0175">Coiled coil</keyword>
<feature type="compositionally biased region" description="Low complexity" evidence="2">
    <location>
        <begin position="741"/>
        <end position="751"/>
    </location>
</feature>
<feature type="region of interest" description="Disordered" evidence="2">
    <location>
        <begin position="871"/>
        <end position="900"/>
    </location>
</feature>
<feature type="coiled-coil region" evidence="1">
    <location>
        <begin position="983"/>
        <end position="1014"/>
    </location>
</feature>
<dbReference type="AlphaFoldDB" id="A0A7S4J5L9"/>